<evidence type="ECO:0000313" key="5">
    <source>
        <dbReference type="Proteomes" id="UP000295621"/>
    </source>
</evidence>
<dbReference type="PANTHER" id="PTHR41517">
    <property type="entry name" value="1,2-DIOXYGENASE PROTEIN-RELATED"/>
    <property type="match status" value="1"/>
</dbReference>
<dbReference type="PANTHER" id="PTHR41517:SF1">
    <property type="entry name" value="CUPIN"/>
    <property type="match status" value="1"/>
</dbReference>
<name>A0A4R4RW24_9ACTN</name>
<keyword evidence="1" id="KW-0223">Dioxygenase</keyword>
<dbReference type="AlphaFoldDB" id="A0A4R4RW24"/>
<dbReference type="GO" id="GO:0051213">
    <property type="term" value="F:dioxygenase activity"/>
    <property type="evidence" value="ECO:0007669"/>
    <property type="project" value="UniProtKB-KW"/>
</dbReference>
<dbReference type="EMBL" id="SMKL01000013">
    <property type="protein sequence ID" value="TDC52793.1"/>
    <property type="molecule type" value="Genomic_DNA"/>
</dbReference>
<sequence length="347" mass="39256">MQSTDAATGFDVDAFEAALPAGLVYDRRRGLFLEAMVARQILTHPVAPRPGRRLSTCSLDRMSGNCTLGAQLTSMHPRSSKCAHRHLDETVTYVASGRGWSEYRQDDAKPKTRFEWEAGDVYIIPCNAWHEHFTLDDPDTRKVGWRNSMLMDRLLLDGKNPYHDDDALYNQASRFPDRFDDQPDYFTVREQLSPRRVRTNLIKNVVAEPLPEPNPAYGTGASIMFYEMGGHRTLEVSLVGIQPGGYIRPHQALAEQSMVVLAGRGRTDLWGEDGRFVTVDWQAGDLIAPPFNLRHRHVNTGDTEVRLLRVRNTFLERALGLERAENLDTRLPDRFPARVEVGLEGGR</sequence>
<evidence type="ECO:0000313" key="4">
    <source>
        <dbReference type="EMBL" id="TDC52793.1"/>
    </source>
</evidence>
<dbReference type="RefSeq" id="WP_131981089.1">
    <property type="nucleotide sequence ID" value="NZ_SMKL01000013.1"/>
</dbReference>
<dbReference type="Gene3D" id="2.60.120.10">
    <property type="entry name" value="Jelly Rolls"/>
    <property type="match status" value="2"/>
</dbReference>
<evidence type="ECO:0000259" key="3">
    <source>
        <dbReference type="Pfam" id="PF07883"/>
    </source>
</evidence>
<dbReference type="SUPFAM" id="SSF51182">
    <property type="entry name" value="RmlC-like cupins"/>
    <property type="match status" value="2"/>
</dbReference>
<evidence type="ECO:0000256" key="1">
    <source>
        <dbReference type="ARBA" id="ARBA00022964"/>
    </source>
</evidence>
<proteinExistence type="predicted"/>
<keyword evidence="2" id="KW-0560">Oxidoreductase</keyword>
<protein>
    <submittedName>
        <fullName evidence="4">Cupin domain-containing protein</fullName>
    </submittedName>
</protein>
<accession>A0A4R4RW24</accession>
<reference evidence="4 5" key="1">
    <citation type="submission" date="2019-02" db="EMBL/GenBank/DDBJ databases">
        <title>Draft genome sequences of novel Actinobacteria.</title>
        <authorList>
            <person name="Sahin N."/>
            <person name="Ay H."/>
            <person name="Saygin H."/>
        </authorList>
    </citation>
    <scope>NUCLEOTIDE SEQUENCE [LARGE SCALE GENOMIC DNA]</scope>
    <source>
        <strain evidence="4 5">KC603</strain>
    </source>
</reference>
<dbReference type="InterPro" id="IPR047183">
    <property type="entry name" value="GDO-like"/>
</dbReference>
<gene>
    <name evidence="4" type="ORF">E1212_08040</name>
</gene>
<feature type="domain" description="Cupin type-2" evidence="3">
    <location>
        <begin position="238"/>
        <end position="309"/>
    </location>
</feature>
<dbReference type="InterPro" id="IPR011051">
    <property type="entry name" value="RmlC_Cupin_sf"/>
</dbReference>
<dbReference type="Proteomes" id="UP000295621">
    <property type="component" value="Unassembled WGS sequence"/>
</dbReference>
<keyword evidence="5" id="KW-1185">Reference proteome</keyword>
<evidence type="ECO:0000256" key="2">
    <source>
        <dbReference type="ARBA" id="ARBA00023002"/>
    </source>
</evidence>
<dbReference type="Pfam" id="PF07883">
    <property type="entry name" value="Cupin_2"/>
    <property type="match status" value="1"/>
</dbReference>
<dbReference type="InterPro" id="IPR013096">
    <property type="entry name" value="Cupin_2"/>
</dbReference>
<organism evidence="4 5">
    <name type="scientific">Jiangella ureilytica</name>
    <dbReference type="NCBI Taxonomy" id="2530374"/>
    <lineage>
        <taxon>Bacteria</taxon>
        <taxon>Bacillati</taxon>
        <taxon>Actinomycetota</taxon>
        <taxon>Actinomycetes</taxon>
        <taxon>Jiangellales</taxon>
        <taxon>Jiangellaceae</taxon>
        <taxon>Jiangella</taxon>
    </lineage>
</organism>
<comment type="caution">
    <text evidence="4">The sequence shown here is derived from an EMBL/GenBank/DDBJ whole genome shotgun (WGS) entry which is preliminary data.</text>
</comment>
<dbReference type="InterPro" id="IPR014710">
    <property type="entry name" value="RmlC-like_jellyroll"/>
</dbReference>
<dbReference type="OrthoDB" id="285029at2"/>